<proteinExistence type="predicted"/>
<dbReference type="EMBL" id="JABFMR010000002">
    <property type="protein sequence ID" value="NUT85512.1"/>
    <property type="molecule type" value="Genomic_DNA"/>
</dbReference>
<comment type="caution">
    <text evidence="1">The sequence shown here is derived from an EMBL/GenBank/DDBJ whole genome shotgun (WGS) entry which is preliminary data.</text>
</comment>
<dbReference type="Proteomes" id="UP000536720">
    <property type="component" value="Unassembled WGS sequence"/>
</dbReference>
<dbReference type="InterPro" id="IPR010982">
    <property type="entry name" value="Lambda_DNA-bd_dom_sf"/>
</dbReference>
<reference evidence="1 2" key="1">
    <citation type="journal article" date="2020" name="Front. Plant Sci.">
        <title>Isolation of Rhizosphere Bacteria That Improve Quality and Water Stress Tolerance in Greenhouse Ornamentals.</title>
        <authorList>
            <person name="Nordstedt N.P."/>
            <person name="Jones M.L."/>
        </authorList>
    </citation>
    <scope>NUCLEOTIDE SEQUENCE [LARGE SCALE GENOMIC DNA]</scope>
    <source>
        <strain evidence="1 2">C7D2</strain>
    </source>
</reference>
<dbReference type="InterPro" id="IPR036782">
    <property type="entry name" value="NE0471-like_N"/>
</dbReference>
<name>A0A7Y6DFH5_9PSED</name>
<protein>
    <submittedName>
        <fullName evidence="1">DUF2442 domain-containing protein</fullName>
    </submittedName>
</protein>
<dbReference type="SUPFAM" id="SSF143880">
    <property type="entry name" value="NE0471 N-terminal domain-like"/>
    <property type="match status" value="1"/>
</dbReference>
<accession>A0A7Y6DFH5</accession>
<dbReference type="SUPFAM" id="SSF47413">
    <property type="entry name" value="lambda repressor-like DNA-binding domains"/>
    <property type="match status" value="1"/>
</dbReference>
<dbReference type="AlphaFoldDB" id="A0A7Y6DFH5"/>
<sequence length="161" mass="17999">MISKAKIKSVKPVPGKHALRVEFVNGKRYDVDLREHIRQFPVLKPLEDLSLFATAQVGEWGFDVSWGDDLELAAVTLHRLALEQAGEVMPTQAFKSWMAANKLSLTTAAQELGFTRRTITAYSSGASLIPKHVALACKGWEFEFKHKRSAKAENNKTRYVG</sequence>
<evidence type="ECO:0000313" key="2">
    <source>
        <dbReference type="Proteomes" id="UP000536720"/>
    </source>
</evidence>
<dbReference type="InterPro" id="IPR018841">
    <property type="entry name" value="DUF2442"/>
</dbReference>
<dbReference type="RefSeq" id="WP_175361681.1">
    <property type="nucleotide sequence ID" value="NZ_JABFMR010000002.1"/>
</dbReference>
<organism evidence="1 2">
    <name type="scientific">Pseudomonas corrugata</name>
    <dbReference type="NCBI Taxonomy" id="47879"/>
    <lineage>
        <taxon>Bacteria</taxon>
        <taxon>Pseudomonadati</taxon>
        <taxon>Pseudomonadota</taxon>
        <taxon>Gammaproteobacteria</taxon>
        <taxon>Pseudomonadales</taxon>
        <taxon>Pseudomonadaceae</taxon>
        <taxon>Pseudomonas</taxon>
    </lineage>
</organism>
<evidence type="ECO:0000313" key="1">
    <source>
        <dbReference type="EMBL" id="NUT85512.1"/>
    </source>
</evidence>
<dbReference type="Gene3D" id="1.10.260.40">
    <property type="entry name" value="lambda repressor-like DNA-binding domains"/>
    <property type="match status" value="1"/>
</dbReference>
<dbReference type="Gene3D" id="3.30.2020.10">
    <property type="entry name" value="NE0471-like N-terminal domain"/>
    <property type="match status" value="1"/>
</dbReference>
<dbReference type="GO" id="GO:0003677">
    <property type="term" value="F:DNA binding"/>
    <property type="evidence" value="ECO:0007669"/>
    <property type="project" value="InterPro"/>
</dbReference>
<gene>
    <name evidence="1" type="ORF">HNO91_03720</name>
</gene>
<dbReference type="Pfam" id="PF10387">
    <property type="entry name" value="DUF2442"/>
    <property type="match status" value="1"/>
</dbReference>